<feature type="region of interest" description="Disordered" evidence="1">
    <location>
        <begin position="119"/>
        <end position="284"/>
    </location>
</feature>
<evidence type="ECO:0000256" key="1">
    <source>
        <dbReference type="SAM" id="MobiDB-lite"/>
    </source>
</evidence>
<feature type="compositionally biased region" description="Basic and acidic residues" evidence="1">
    <location>
        <begin position="126"/>
        <end position="138"/>
    </location>
</feature>
<evidence type="ECO:0008006" key="3">
    <source>
        <dbReference type="Google" id="ProtNLM"/>
    </source>
</evidence>
<protein>
    <recommendedName>
        <fullName evidence="3">DNA-directed RNA polymerase I subunit RPA34</fullName>
    </recommendedName>
</protein>
<dbReference type="Gene3D" id="6.20.250.70">
    <property type="match status" value="1"/>
</dbReference>
<proteinExistence type="predicted"/>
<sequence>MKEEPSKGVKTEIASYTPGEGFTAVKSVPGASLSGQGKELWVLRLPLHFDSEQLQGSAFCFKRKASTGKLGTLRSSTGQEFELLADHPSLAQQLCALSPGPTGTMLPESVSRHVSLLPLPTGAEDADSRGTEDERRPDVPGGGGEGPAPAAGAQEPTGEQAAAAVGEQRKKAKTKKRARAEDGAVAQPGEAVVKEEEEEGGADEPAAADRDGGDSEAADGSSREHGKDAEQEGGKKMKKPRKSEKEAAGGPGEAAEQGEKTAKKKKRKSKNKALGPDGGDGGDE</sequence>
<gene>
    <name evidence="2" type="ORF">TSPGSL018_17500</name>
</gene>
<dbReference type="EMBL" id="GBEZ01007994">
    <property type="protein sequence ID" value="JAC77508.1"/>
    <property type="molecule type" value="Transcribed_RNA"/>
</dbReference>
<feature type="compositionally biased region" description="Basic residues" evidence="1">
    <location>
        <begin position="262"/>
        <end position="271"/>
    </location>
</feature>
<evidence type="ECO:0000313" key="2">
    <source>
        <dbReference type="EMBL" id="JAC77508.1"/>
    </source>
</evidence>
<organism evidence="2">
    <name type="scientific">Tetraselmis sp. GSL018</name>
    <dbReference type="NCBI Taxonomy" id="582737"/>
    <lineage>
        <taxon>Eukaryota</taxon>
        <taxon>Viridiplantae</taxon>
        <taxon>Chlorophyta</taxon>
        <taxon>core chlorophytes</taxon>
        <taxon>Chlorodendrophyceae</taxon>
        <taxon>Chlorodendrales</taxon>
        <taxon>Chlorodendraceae</taxon>
        <taxon>Tetraselmis</taxon>
    </lineage>
</organism>
<reference evidence="2" key="1">
    <citation type="submission" date="2014-05" db="EMBL/GenBank/DDBJ databases">
        <title>The transcriptome of the halophilic microalga Tetraselmis sp. GSL018 isolated from the Great Salt Lake, Utah.</title>
        <authorList>
            <person name="Jinkerson R.E."/>
            <person name="D'Adamo S."/>
            <person name="Posewitz M.C."/>
        </authorList>
    </citation>
    <scope>NUCLEOTIDE SEQUENCE</scope>
    <source>
        <strain evidence="2">GSL018</strain>
    </source>
</reference>
<feature type="compositionally biased region" description="Basic and acidic residues" evidence="1">
    <location>
        <begin position="221"/>
        <end position="235"/>
    </location>
</feature>
<feature type="compositionally biased region" description="Low complexity" evidence="1">
    <location>
        <begin position="147"/>
        <end position="159"/>
    </location>
</feature>
<dbReference type="AlphaFoldDB" id="A0A061RZU7"/>
<accession>A0A061RZU7</accession>
<name>A0A061RZU7_9CHLO</name>